<dbReference type="Pfam" id="PF07730">
    <property type="entry name" value="HisKA_3"/>
    <property type="match status" value="1"/>
</dbReference>
<dbReference type="Pfam" id="PF01590">
    <property type="entry name" value="GAF"/>
    <property type="match status" value="1"/>
</dbReference>
<dbReference type="CDD" id="cd00156">
    <property type="entry name" value="REC"/>
    <property type="match status" value="1"/>
</dbReference>
<gene>
    <name evidence="12" type="ORF">H8E79_03770</name>
</gene>
<evidence type="ECO:0000256" key="3">
    <source>
        <dbReference type="ARBA" id="ARBA00022553"/>
    </source>
</evidence>
<evidence type="ECO:0000256" key="2">
    <source>
        <dbReference type="ARBA" id="ARBA00012438"/>
    </source>
</evidence>
<dbReference type="InterPro" id="IPR029016">
    <property type="entry name" value="GAF-like_dom_sf"/>
</dbReference>
<dbReference type="SUPFAM" id="SSF52172">
    <property type="entry name" value="CheY-like"/>
    <property type="match status" value="1"/>
</dbReference>
<dbReference type="PANTHER" id="PTHR24421:SF10">
    <property type="entry name" value="NITRATE_NITRITE SENSOR PROTEIN NARQ"/>
    <property type="match status" value="1"/>
</dbReference>
<keyword evidence="6" id="KW-0418">Kinase</keyword>
<protein>
    <recommendedName>
        <fullName evidence="2">histidine kinase</fullName>
        <ecNumber evidence="2">2.7.13.3</ecNumber>
    </recommendedName>
</protein>
<dbReference type="InterPro" id="IPR001789">
    <property type="entry name" value="Sig_transdc_resp-reg_receiver"/>
</dbReference>
<dbReference type="Gene3D" id="3.40.50.2300">
    <property type="match status" value="1"/>
</dbReference>
<proteinExistence type="predicted"/>
<dbReference type="CDD" id="cd16917">
    <property type="entry name" value="HATPase_UhpB-NarQ-NarX-like"/>
    <property type="match status" value="1"/>
</dbReference>
<dbReference type="SMART" id="SM00065">
    <property type="entry name" value="GAF"/>
    <property type="match status" value="2"/>
</dbReference>
<comment type="catalytic activity">
    <reaction evidence="1">
        <text>ATP + protein L-histidine = ADP + protein N-phospho-L-histidine.</text>
        <dbReference type="EC" id="2.7.13.3"/>
    </reaction>
</comment>
<keyword evidence="3 9" id="KW-0597">Phosphoprotein</keyword>
<dbReference type="SMART" id="SM00448">
    <property type="entry name" value="REC"/>
    <property type="match status" value="1"/>
</dbReference>
<dbReference type="EC" id="2.7.13.3" evidence="2"/>
<evidence type="ECO:0000256" key="5">
    <source>
        <dbReference type="ARBA" id="ARBA00022741"/>
    </source>
</evidence>
<evidence type="ECO:0000256" key="6">
    <source>
        <dbReference type="ARBA" id="ARBA00022777"/>
    </source>
</evidence>
<keyword evidence="8" id="KW-0902">Two-component regulatory system</keyword>
<evidence type="ECO:0000256" key="8">
    <source>
        <dbReference type="ARBA" id="ARBA00023012"/>
    </source>
</evidence>
<dbReference type="InterPro" id="IPR011006">
    <property type="entry name" value="CheY-like_superfamily"/>
</dbReference>
<dbReference type="Pfam" id="PF13185">
    <property type="entry name" value="GAF_2"/>
    <property type="match status" value="1"/>
</dbReference>
<dbReference type="GO" id="GO:0005524">
    <property type="term" value="F:ATP binding"/>
    <property type="evidence" value="ECO:0007669"/>
    <property type="project" value="UniProtKB-KW"/>
</dbReference>
<dbReference type="Gene3D" id="3.30.450.40">
    <property type="match status" value="2"/>
</dbReference>
<feature type="domain" description="Response regulatory" evidence="11">
    <location>
        <begin position="14"/>
        <end position="132"/>
    </location>
</feature>
<evidence type="ECO:0000256" key="9">
    <source>
        <dbReference type="PROSITE-ProRule" id="PRU00169"/>
    </source>
</evidence>
<dbReference type="Pfam" id="PF00072">
    <property type="entry name" value="Response_reg"/>
    <property type="match status" value="1"/>
</dbReference>
<evidence type="ECO:0000313" key="12">
    <source>
        <dbReference type="EMBL" id="MBC8208272.1"/>
    </source>
</evidence>
<accession>A0A8J6N9I1</accession>
<dbReference type="Pfam" id="PF02518">
    <property type="entry name" value="HATPase_c"/>
    <property type="match status" value="1"/>
</dbReference>
<evidence type="ECO:0000259" key="11">
    <source>
        <dbReference type="PROSITE" id="PS50110"/>
    </source>
</evidence>
<dbReference type="InterPro" id="IPR005467">
    <property type="entry name" value="His_kinase_dom"/>
</dbReference>
<dbReference type="SMART" id="SM00387">
    <property type="entry name" value="HATPase_c"/>
    <property type="match status" value="1"/>
</dbReference>
<reference evidence="12 13" key="1">
    <citation type="submission" date="2020-08" db="EMBL/GenBank/DDBJ databases">
        <title>Bridging the membrane lipid divide: bacteria of the FCB group superphylum have the potential to synthesize archaeal ether lipids.</title>
        <authorList>
            <person name="Villanueva L."/>
            <person name="Von Meijenfeldt F.A.B."/>
            <person name="Westbye A.B."/>
            <person name="Yadav S."/>
            <person name="Hopmans E.C."/>
            <person name="Dutilh B.E."/>
            <person name="Sinninghe Damste J.S."/>
        </authorList>
    </citation>
    <scope>NUCLEOTIDE SEQUENCE [LARGE SCALE GENOMIC DNA]</scope>
    <source>
        <strain evidence="12">NIOZ-UU81</strain>
    </source>
</reference>
<evidence type="ECO:0000256" key="1">
    <source>
        <dbReference type="ARBA" id="ARBA00000085"/>
    </source>
</evidence>
<dbReference type="InterPro" id="IPR036890">
    <property type="entry name" value="HATPase_C_sf"/>
</dbReference>
<dbReference type="SUPFAM" id="SSF55874">
    <property type="entry name" value="ATPase domain of HSP90 chaperone/DNA topoisomerase II/histidine kinase"/>
    <property type="match status" value="1"/>
</dbReference>
<keyword evidence="5" id="KW-0547">Nucleotide-binding</keyword>
<dbReference type="GO" id="GO:0046983">
    <property type="term" value="F:protein dimerization activity"/>
    <property type="evidence" value="ECO:0007669"/>
    <property type="project" value="InterPro"/>
</dbReference>
<feature type="domain" description="Histidine kinase" evidence="10">
    <location>
        <begin position="504"/>
        <end position="695"/>
    </location>
</feature>
<dbReference type="AlphaFoldDB" id="A0A8J6N9I1"/>
<dbReference type="SUPFAM" id="SSF55781">
    <property type="entry name" value="GAF domain-like"/>
    <property type="match status" value="2"/>
</dbReference>
<dbReference type="InterPro" id="IPR050482">
    <property type="entry name" value="Sensor_HK_TwoCompSys"/>
</dbReference>
<keyword evidence="4" id="KW-0808">Transferase</keyword>
<dbReference type="InterPro" id="IPR003594">
    <property type="entry name" value="HATPase_dom"/>
</dbReference>
<evidence type="ECO:0000256" key="7">
    <source>
        <dbReference type="ARBA" id="ARBA00022840"/>
    </source>
</evidence>
<sequence>MSPLRYNSLPTPLRIMLVEDSEHDLIAFRRAILENRPDTVITHAYRAEELLDNLDTLNDNFDLLVTDYKLPGITGLELCRRIMTDNINIPCVILSGAGSEQVVLEAFQTGVSDYLIKDSYQDYLRILPQVLKQAVRNFRNRQYAELFHQQRKLIAGISEIFLTNEEDLTPLYEQTAHNLARELDFPVSLILYKENGNFIVKAFYGIDAPGLQNTIFSVEETSCWHTFNTTDTITRPFSACPTCPLKPFGINNCLAVPIRTDEKGISGIVVVADLKPRQHTQVHLPTLQIIANHLGRVIRQAEDSLSLRRYARRTAFFLKINQQILSAQSPQDIGQTVLNELQKILPEHCSSILIFNMEQRRATALALSGSRISPLSSDPELPFQCQAFIDRLSRGDTIFNTCLKSENKCQVRTAMESHGIESFMCIPLIMDKELIGSLNLCSIDHNIFTPEHKILTEELAYPLVISLQKAILLKETLQQRQEVLDLAQRLANLQETERKDLARDLHDSLGQNLAGLGINLQIISNQIQPHTTDKLTERLDDAMALTATMTEQIRGIMDDLHPPVLDDYGLEAAIRRYGTQLGKRFEIAVSFKTQNFPRLEPFVESGLFRITQEALPNAARHAQAKKISITLEHHNSRPSLTIKDDGCGFDPTSIDDSNQGLGLASMRERAQQLNCSYHLSTQPGHGTQIQVEIQQ</sequence>
<organism evidence="12 13">
    <name type="scientific">Candidatus Desulfatifera sulfidica</name>
    <dbReference type="NCBI Taxonomy" id="2841691"/>
    <lineage>
        <taxon>Bacteria</taxon>
        <taxon>Pseudomonadati</taxon>
        <taxon>Thermodesulfobacteriota</taxon>
        <taxon>Desulfobulbia</taxon>
        <taxon>Desulfobulbales</taxon>
        <taxon>Desulfobulbaceae</taxon>
        <taxon>Candidatus Desulfatifera</taxon>
    </lineage>
</organism>
<evidence type="ECO:0000256" key="4">
    <source>
        <dbReference type="ARBA" id="ARBA00022679"/>
    </source>
</evidence>
<dbReference type="PROSITE" id="PS50109">
    <property type="entry name" value="HIS_KIN"/>
    <property type="match status" value="1"/>
</dbReference>
<dbReference type="PROSITE" id="PS50110">
    <property type="entry name" value="RESPONSE_REGULATORY"/>
    <property type="match status" value="1"/>
</dbReference>
<dbReference type="Gene3D" id="3.30.565.10">
    <property type="entry name" value="Histidine kinase-like ATPase, C-terminal domain"/>
    <property type="match status" value="1"/>
</dbReference>
<dbReference type="InterPro" id="IPR003018">
    <property type="entry name" value="GAF"/>
</dbReference>
<dbReference type="EMBL" id="JACNLK010000032">
    <property type="protein sequence ID" value="MBC8208272.1"/>
    <property type="molecule type" value="Genomic_DNA"/>
</dbReference>
<dbReference type="InterPro" id="IPR011712">
    <property type="entry name" value="Sig_transdc_His_kin_sub3_dim/P"/>
</dbReference>
<dbReference type="Proteomes" id="UP000599024">
    <property type="component" value="Unassembled WGS sequence"/>
</dbReference>
<evidence type="ECO:0000259" key="10">
    <source>
        <dbReference type="PROSITE" id="PS50109"/>
    </source>
</evidence>
<dbReference type="GO" id="GO:0016020">
    <property type="term" value="C:membrane"/>
    <property type="evidence" value="ECO:0007669"/>
    <property type="project" value="InterPro"/>
</dbReference>
<feature type="modified residue" description="4-aspartylphosphate" evidence="9">
    <location>
        <position position="67"/>
    </location>
</feature>
<comment type="caution">
    <text evidence="12">The sequence shown here is derived from an EMBL/GenBank/DDBJ whole genome shotgun (WGS) entry which is preliminary data.</text>
</comment>
<dbReference type="PANTHER" id="PTHR24421">
    <property type="entry name" value="NITRATE/NITRITE SENSOR PROTEIN NARX-RELATED"/>
    <property type="match status" value="1"/>
</dbReference>
<dbReference type="GO" id="GO:0000155">
    <property type="term" value="F:phosphorelay sensor kinase activity"/>
    <property type="evidence" value="ECO:0007669"/>
    <property type="project" value="InterPro"/>
</dbReference>
<dbReference type="Gene3D" id="1.20.5.1930">
    <property type="match status" value="1"/>
</dbReference>
<keyword evidence="7" id="KW-0067">ATP-binding</keyword>
<name>A0A8J6N9I1_9BACT</name>
<evidence type="ECO:0000313" key="13">
    <source>
        <dbReference type="Proteomes" id="UP000599024"/>
    </source>
</evidence>